<sequence>MPKRTSTDHFIRREFSVTEADATTTHSHRRPRTRFDSQKENIFLVGLRGSGKSTLGQALAERLGLQLVDTDAEVVARSNASISDLVAEKGWEGFRRIEHEVLVSVCQQAGQVVATGGGIVLLPQNRDLLAQHGQVFYLMADLPLLGDRLRQDPQQTNRPALGTAPPEEELRVTFQEREPLYFQVMNHILRADKPVDGLVQDAVMALGLSAWEAEEEHLSDPGQEGSRDD</sequence>
<dbReference type="PRINTS" id="PR01100">
    <property type="entry name" value="SHIKIMTKNASE"/>
</dbReference>
<dbReference type="NCBIfam" id="NF002988">
    <property type="entry name" value="PRK03731.1"/>
    <property type="match status" value="1"/>
</dbReference>
<evidence type="ECO:0000256" key="2">
    <source>
        <dbReference type="ARBA" id="ARBA00012154"/>
    </source>
</evidence>
<comment type="caution">
    <text evidence="11">Lacks conserved residue(s) required for the propagation of feature annotation.</text>
</comment>
<comment type="catalytic activity">
    <reaction evidence="10 11">
        <text>shikimate + ATP = 3-phosphoshikimate + ADP + H(+)</text>
        <dbReference type="Rhea" id="RHEA:13121"/>
        <dbReference type="ChEBI" id="CHEBI:15378"/>
        <dbReference type="ChEBI" id="CHEBI:30616"/>
        <dbReference type="ChEBI" id="CHEBI:36208"/>
        <dbReference type="ChEBI" id="CHEBI:145989"/>
        <dbReference type="ChEBI" id="CHEBI:456216"/>
        <dbReference type="EC" id="2.7.1.71"/>
    </reaction>
</comment>
<keyword evidence="4 11" id="KW-0028">Amino-acid biosynthesis</keyword>
<evidence type="ECO:0000256" key="3">
    <source>
        <dbReference type="ARBA" id="ARBA00022490"/>
    </source>
</evidence>
<dbReference type="GO" id="GO:0005829">
    <property type="term" value="C:cytosol"/>
    <property type="evidence" value="ECO:0007669"/>
    <property type="project" value="TreeGrafter"/>
</dbReference>
<dbReference type="GO" id="GO:0008652">
    <property type="term" value="P:amino acid biosynthetic process"/>
    <property type="evidence" value="ECO:0007669"/>
    <property type="project" value="UniProtKB-KW"/>
</dbReference>
<dbReference type="GO" id="GO:0004765">
    <property type="term" value="F:shikimate kinase activity"/>
    <property type="evidence" value="ECO:0007669"/>
    <property type="project" value="UniProtKB-UniRule"/>
</dbReference>
<evidence type="ECO:0000256" key="7">
    <source>
        <dbReference type="ARBA" id="ARBA00022777"/>
    </source>
</evidence>
<dbReference type="GO" id="GO:0009423">
    <property type="term" value="P:chorismate biosynthetic process"/>
    <property type="evidence" value="ECO:0007669"/>
    <property type="project" value="UniProtKB-UniRule"/>
</dbReference>
<keyword evidence="8 11" id="KW-0067">ATP-binding</keyword>
<comment type="subunit">
    <text evidence="11">Monomer.</text>
</comment>
<reference evidence="13" key="1">
    <citation type="submission" date="2009-09" db="EMBL/GenBank/DDBJ databases">
        <title>The complete chromosome of Desulfohalobium retbaense DSM 5692.</title>
        <authorList>
            <consortium name="US DOE Joint Genome Institute (JGI-PGF)"/>
            <person name="Lucas S."/>
            <person name="Copeland A."/>
            <person name="Lapidus A."/>
            <person name="Glavina del Rio T."/>
            <person name="Dalin E."/>
            <person name="Tice H."/>
            <person name="Bruce D."/>
            <person name="Goodwin L."/>
            <person name="Pitluck S."/>
            <person name="Kyrpides N."/>
            <person name="Mavromatis K."/>
            <person name="Ivanova N."/>
            <person name="Mikhailova N."/>
            <person name="Munk A.C."/>
            <person name="Brettin T."/>
            <person name="Detter J.C."/>
            <person name="Han C."/>
            <person name="Tapia R."/>
            <person name="Larimer F."/>
            <person name="Land M."/>
            <person name="Hauser L."/>
            <person name="Markowitz V."/>
            <person name="Cheng J.-F."/>
            <person name="Hugenholtz P."/>
            <person name="Woyke T."/>
            <person name="Wu D."/>
            <person name="Spring S."/>
            <person name="Klenk H.-P."/>
            <person name="Eisen J.A."/>
        </authorList>
    </citation>
    <scope>NUCLEOTIDE SEQUENCE [LARGE SCALE GENOMIC DNA]</scope>
    <source>
        <strain evidence="13">DSM 5692</strain>
    </source>
</reference>
<evidence type="ECO:0000256" key="1">
    <source>
        <dbReference type="ARBA" id="ARBA00004842"/>
    </source>
</evidence>
<dbReference type="STRING" id="485915.Dret_1388"/>
<evidence type="ECO:0000256" key="11">
    <source>
        <dbReference type="HAMAP-Rule" id="MF_00109"/>
    </source>
</evidence>
<dbReference type="Proteomes" id="UP000001052">
    <property type="component" value="Chromosome"/>
</dbReference>
<feature type="binding site" evidence="11">
    <location>
        <begin position="49"/>
        <end position="54"/>
    </location>
    <ligand>
        <name>ATP</name>
        <dbReference type="ChEBI" id="CHEBI:30616"/>
    </ligand>
</feature>
<comment type="subcellular location">
    <subcellularLocation>
        <location evidence="11">Cytoplasm</location>
    </subcellularLocation>
</comment>
<dbReference type="HAMAP" id="MF_00109">
    <property type="entry name" value="Shikimate_kinase"/>
    <property type="match status" value="1"/>
</dbReference>
<dbReference type="EMBL" id="CP001734">
    <property type="protein sequence ID" value="ACV68675.1"/>
    <property type="molecule type" value="Genomic_DNA"/>
</dbReference>
<keyword evidence="11" id="KW-0460">Magnesium</keyword>
<evidence type="ECO:0000256" key="6">
    <source>
        <dbReference type="ARBA" id="ARBA00022741"/>
    </source>
</evidence>
<feature type="binding site" evidence="11">
    <location>
        <position position="53"/>
    </location>
    <ligand>
        <name>Mg(2+)</name>
        <dbReference type="ChEBI" id="CHEBI:18420"/>
    </ligand>
</feature>
<evidence type="ECO:0000256" key="9">
    <source>
        <dbReference type="ARBA" id="ARBA00023141"/>
    </source>
</evidence>
<dbReference type="InterPro" id="IPR027417">
    <property type="entry name" value="P-loop_NTPase"/>
</dbReference>
<feature type="binding site" evidence="11">
    <location>
        <position position="95"/>
    </location>
    <ligand>
        <name>substrate</name>
    </ligand>
</feature>
<evidence type="ECO:0000256" key="5">
    <source>
        <dbReference type="ARBA" id="ARBA00022679"/>
    </source>
</evidence>
<protein>
    <recommendedName>
        <fullName evidence="2 11">Shikimate kinase</fullName>
        <shortName evidence="11">SK</shortName>
        <ecNumber evidence="2 11">2.7.1.71</ecNumber>
    </recommendedName>
</protein>
<dbReference type="KEGG" id="drt:Dret_1388"/>
<feature type="binding site" evidence="11">
    <location>
        <position position="71"/>
    </location>
    <ligand>
        <name>substrate</name>
    </ligand>
</feature>
<name>C8X2M8_DESRD</name>
<dbReference type="AlphaFoldDB" id="C8X2M8"/>
<dbReference type="PROSITE" id="PS01128">
    <property type="entry name" value="SHIKIMATE_KINASE"/>
    <property type="match status" value="1"/>
</dbReference>
<feature type="binding site" evidence="11">
    <location>
        <position position="158"/>
    </location>
    <ligand>
        <name>ATP</name>
        <dbReference type="ChEBI" id="CHEBI:30616"/>
    </ligand>
</feature>
<evidence type="ECO:0000313" key="12">
    <source>
        <dbReference type="EMBL" id="ACV68675.1"/>
    </source>
</evidence>
<keyword evidence="6 11" id="KW-0547">Nucleotide-binding</keyword>
<dbReference type="OrthoDB" id="9800332at2"/>
<dbReference type="Gene3D" id="3.40.50.300">
    <property type="entry name" value="P-loop containing nucleotide triphosphate hydrolases"/>
    <property type="match status" value="1"/>
</dbReference>
<evidence type="ECO:0000256" key="4">
    <source>
        <dbReference type="ARBA" id="ARBA00022605"/>
    </source>
</evidence>
<keyword evidence="3 11" id="KW-0963">Cytoplasm</keyword>
<dbReference type="SUPFAM" id="SSF52540">
    <property type="entry name" value="P-loop containing nucleoside triphosphate hydrolases"/>
    <property type="match status" value="1"/>
</dbReference>
<keyword evidence="5 11" id="KW-0808">Transferase</keyword>
<comment type="function">
    <text evidence="11">Catalyzes the specific phosphorylation of the 3-hydroxyl group of shikimic acid using ATP as a cosubstrate.</text>
</comment>
<evidence type="ECO:0000256" key="8">
    <source>
        <dbReference type="ARBA" id="ARBA00022840"/>
    </source>
</evidence>
<dbReference type="PANTHER" id="PTHR21087">
    <property type="entry name" value="SHIKIMATE KINASE"/>
    <property type="match status" value="1"/>
</dbReference>
<gene>
    <name evidence="11" type="primary">aroK</name>
    <name evidence="12" type="ordered locus">Dret_1388</name>
</gene>
<comment type="cofactor">
    <cofactor evidence="11">
        <name>Mg(2+)</name>
        <dbReference type="ChEBI" id="CHEBI:18420"/>
    </cofactor>
    <text evidence="11">Binds 1 Mg(2+) ion per subunit.</text>
</comment>
<proteinExistence type="inferred from homology"/>
<dbReference type="RefSeq" id="WP_015751822.1">
    <property type="nucleotide sequence ID" value="NC_013223.1"/>
</dbReference>
<dbReference type="HOGENOM" id="CLU_057607_4_3_7"/>
<comment type="similarity">
    <text evidence="11">Belongs to the shikimate kinase family.</text>
</comment>
<dbReference type="InterPro" id="IPR023000">
    <property type="entry name" value="Shikimate_kinase_CS"/>
</dbReference>
<keyword evidence="9 11" id="KW-0057">Aromatic amino acid biosynthesis</keyword>
<dbReference type="Pfam" id="PF01202">
    <property type="entry name" value="SKI"/>
    <property type="match status" value="1"/>
</dbReference>
<keyword evidence="11" id="KW-0479">Metal-binding</keyword>
<evidence type="ECO:0000313" key="13">
    <source>
        <dbReference type="Proteomes" id="UP000001052"/>
    </source>
</evidence>
<dbReference type="UniPathway" id="UPA00053">
    <property type="reaction ID" value="UER00088"/>
</dbReference>
<dbReference type="InterPro" id="IPR000623">
    <property type="entry name" value="Shikimate_kinase/TSH1"/>
</dbReference>
<feature type="binding site" evidence="11">
    <location>
        <position position="177"/>
    </location>
    <ligand>
        <name>substrate</name>
    </ligand>
</feature>
<organism evidence="12 13">
    <name type="scientific">Desulfohalobium retbaense (strain ATCC 49708 / DSM 5692 / JCM 16813 / HR100)</name>
    <dbReference type="NCBI Taxonomy" id="485915"/>
    <lineage>
        <taxon>Bacteria</taxon>
        <taxon>Pseudomonadati</taxon>
        <taxon>Thermodesulfobacteriota</taxon>
        <taxon>Desulfovibrionia</taxon>
        <taxon>Desulfovibrionales</taxon>
        <taxon>Desulfohalobiaceae</taxon>
        <taxon>Desulfohalobium</taxon>
    </lineage>
</organism>
<dbReference type="GO" id="GO:0009073">
    <property type="term" value="P:aromatic amino acid family biosynthetic process"/>
    <property type="evidence" value="ECO:0007669"/>
    <property type="project" value="UniProtKB-KW"/>
</dbReference>
<dbReference type="GO" id="GO:0005524">
    <property type="term" value="F:ATP binding"/>
    <property type="evidence" value="ECO:0007669"/>
    <property type="project" value="UniProtKB-UniRule"/>
</dbReference>
<keyword evidence="13" id="KW-1185">Reference proteome</keyword>
<dbReference type="InterPro" id="IPR031322">
    <property type="entry name" value="Shikimate/glucono_kinase"/>
</dbReference>
<comment type="pathway">
    <text evidence="1 11">Metabolic intermediate biosynthesis; chorismate biosynthesis; chorismate from D-erythrose 4-phosphate and phosphoenolpyruvate: step 5/7.</text>
</comment>
<dbReference type="EC" id="2.7.1.71" evidence="2 11"/>
<evidence type="ECO:0000256" key="10">
    <source>
        <dbReference type="ARBA" id="ARBA00048567"/>
    </source>
</evidence>
<dbReference type="CDD" id="cd00464">
    <property type="entry name" value="SK"/>
    <property type="match status" value="1"/>
</dbReference>
<keyword evidence="7 11" id="KW-0418">Kinase</keyword>
<reference evidence="12 13" key="2">
    <citation type="journal article" date="2010" name="Stand. Genomic Sci.">
        <title>Complete genome sequence of Desulfohalobium retbaense type strain (HR(100)).</title>
        <authorList>
            <person name="Spring S."/>
            <person name="Nolan M."/>
            <person name="Lapidus A."/>
            <person name="Glavina Del Rio T."/>
            <person name="Copeland A."/>
            <person name="Tice H."/>
            <person name="Cheng J.F."/>
            <person name="Lucas S."/>
            <person name="Land M."/>
            <person name="Chen F."/>
            <person name="Bruce D."/>
            <person name="Goodwin L."/>
            <person name="Pitluck S."/>
            <person name="Ivanova N."/>
            <person name="Mavromatis K."/>
            <person name="Mikhailova N."/>
            <person name="Pati A."/>
            <person name="Chen A."/>
            <person name="Palaniappan K."/>
            <person name="Hauser L."/>
            <person name="Chang Y.J."/>
            <person name="Jeffries C.D."/>
            <person name="Munk C."/>
            <person name="Kiss H."/>
            <person name="Chain P."/>
            <person name="Han C."/>
            <person name="Brettin T."/>
            <person name="Detter J.C."/>
            <person name="Schuler E."/>
            <person name="Goker M."/>
            <person name="Rohde M."/>
            <person name="Bristow J."/>
            <person name="Eisen J.A."/>
            <person name="Markowitz V."/>
            <person name="Hugenholtz P."/>
            <person name="Kyrpides N.C."/>
            <person name="Klenk H.P."/>
        </authorList>
    </citation>
    <scope>NUCLEOTIDE SEQUENCE [LARGE SCALE GENOMIC DNA]</scope>
    <source>
        <strain evidence="12 13">DSM 5692</strain>
    </source>
</reference>
<accession>C8X2M8</accession>
<dbReference type="PANTHER" id="PTHR21087:SF21">
    <property type="entry name" value="SHIKIMATE KINASE 2"/>
    <property type="match status" value="1"/>
</dbReference>
<feature type="binding site" evidence="11">
    <location>
        <position position="117"/>
    </location>
    <ligand>
        <name>substrate</name>
    </ligand>
</feature>
<dbReference type="GO" id="GO:0000287">
    <property type="term" value="F:magnesium ion binding"/>
    <property type="evidence" value="ECO:0007669"/>
    <property type="project" value="UniProtKB-UniRule"/>
</dbReference>
<dbReference type="eggNOG" id="COG0703">
    <property type="taxonomic scope" value="Bacteria"/>
</dbReference>